<evidence type="ECO:0000313" key="2">
    <source>
        <dbReference type="Proteomes" id="UP001489719"/>
    </source>
</evidence>
<evidence type="ECO:0000313" key="1">
    <source>
        <dbReference type="EMBL" id="KAK9325576.1"/>
    </source>
</evidence>
<sequence>MLVSLSPSIIVFAAIGPLTARYFNPELYCLIAHHSEPLLFARRKFVTQPVSQGPFLDQARMFAAFVRTSPRSH</sequence>
<gene>
    <name evidence="1" type="ORF">V1517DRAFT_313710</name>
</gene>
<organism evidence="1 2">
    <name type="scientific">Lipomyces orientalis</name>
    <dbReference type="NCBI Taxonomy" id="1233043"/>
    <lineage>
        <taxon>Eukaryota</taxon>
        <taxon>Fungi</taxon>
        <taxon>Dikarya</taxon>
        <taxon>Ascomycota</taxon>
        <taxon>Saccharomycotina</taxon>
        <taxon>Lipomycetes</taxon>
        <taxon>Lipomycetales</taxon>
        <taxon>Lipomycetaceae</taxon>
        <taxon>Lipomyces</taxon>
    </lineage>
</organism>
<dbReference type="EMBL" id="MU970039">
    <property type="protein sequence ID" value="KAK9325576.1"/>
    <property type="molecule type" value="Genomic_DNA"/>
</dbReference>
<protein>
    <submittedName>
        <fullName evidence="1">Uncharacterized protein</fullName>
    </submittedName>
</protein>
<reference evidence="2" key="1">
    <citation type="journal article" date="2024" name="Front. Bioeng. Biotechnol.">
        <title>Genome-scale model development and genomic sequencing of the oleaginous clade Lipomyces.</title>
        <authorList>
            <person name="Czajka J.J."/>
            <person name="Han Y."/>
            <person name="Kim J."/>
            <person name="Mondo S.J."/>
            <person name="Hofstad B.A."/>
            <person name="Robles A."/>
            <person name="Haridas S."/>
            <person name="Riley R."/>
            <person name="LaButti K."/>
            <person name="Pangilinan J."/>
            <person name="Andreopoulos W."/>
            <person name="Lipzen A."/>
            <person name="Yan J."/>
            <person name="Wang M."/>
            <person name="Ng V."/>
            <person name="Grigoriev I.V."/>
            <person name="Spatafora J.W."/>
            <person name="Magnuson J.K."/>
            <person name="Baker S.E."/>
            <person name="Pomraning K.R."/>
        </authorList>
    </citation>
    <scope>NUCLEOTIDE SEQUENCE [LARGE SCALE GENOMIC DNA]</scope>
    <source>
        <strain evidence="2">CBS 10300</strain>
    </source>
</reference>
<keyword evidence="2" id="KW-1185">Reference proteome</keyword>
<name>A0ACC3TX36_9ASCO</name>
<comment type="caution">
    <text evidence="1">The sequence shown here is derived from an EMBL/GenBank/DDBJ whole genome shotgun (WGS) entry which is preliminary data.</text>
</comment>
<proteinExistence type="predicted"/>
<accession>A0ACC3TX36</accession>
<dbReference type="Proteomes" id="UP001489719">
    <property type="component" value="Unassembled WGS sequence"/>
</dbReference>